<dbReference type="PANTHER" id="PTHR30204">
    <property type="entry name" value="REDOX-CYCLING DRUG-SENSING TRANSCRIPTIONAL ACTIVATOR SOXR"/>
    <property type="match status" value="1"/>
</dbReference>
<comment type="caution">
    <text evidence="5">The sequence shown here is derived from an EMBL/GenBank/DDBJ whole genome shotgun (WGS) entry which is preliminary data.</text>
</comment>
<keyword evidence="1" id="KW-0805">Transcription regulation</keyword>
<dbReference type="Gene3D" id="1.10.1660.10">
    <property type="match status" value="1"/>
</dbReference>
<evidence type="ECO:0000313" key="6">
    <source>
        <dbReference type="Proteomes" id="UP000757540"/>
    </source>
</evidence>
<sequence length="117" mass="13508">MSINELATLHGLTPATIRHYEKLGLFDHRHVARRPNGYRAFSPLASERLQLIRLGRLVGFTLREMAGRLRHWDDGSMTVEEKKTVLGAQLSQVRTRIDELRDIEGYLEKKIAKECPR</sequence>
<dbReference type="RefSeq" id="WP_171784844.1">
    <property type="nucleotide sequence ID" value="NZ_BAAAML010000003.1"/>
</dbReference>
<dbReference type="Pfam" id="PF13411">
    <property type="entry name" value="MerR_1"/>
    <property type="match status" value="1"/>
</dbReference>
<evidence type="ECO:0000313" key="5">
    <source>
        <dbReference type="EMBL" id="NOV98639.1"/>
    </source>
</evidence>
<evidence type="ECO:0000256" key="2">
    <source>
        <dbReference type="ARBA" id="ARBA00023125"/>
    </source>
</evidence>
<feature type="domain" description="HTH merR-type" evidence="4">
    <location>
        <begin position="1"/>
        <end position="71"/>
    </location>
</feature>
<evidence type="ECO:0000259" key="4">
    <source>
        <dbReference type="PROSITE" id="PS50937"/>
    </source>
</evidence>
<organism evidence="5 6">
    <name type="scientific">Isoptericola halotolerans</name>
    <dbReference type="NCBI Taxonomy" id="300560"/>
    <lineage>
        <taxon>Bacteria</taxon>
        <taxon>Bacillati</taxon>
        <taxon>Actinomycetota</taxon>
        <taxon>Actinomycetes</taxon>
        <taxon>Micrococcales</taxon>
        <taxon>Promicromonosporaceae</taxon>
        <taxon>Isoptericola</taxon>
    </lineage>
</organism>
<dbReference type="Proteomes" id="UP000757540">
    <property type="component" value="Unassembled WGS sequence"/>
</dbReference>
<reference evidence="5 6" key="1">
    <citation type="submission" date="2020-05" db="EMBL/GenBank/DDBJ databases">
        <title>Genomic Encyclopedia of Type Strains, Phase III (KMG-III): the genomes of soil and plant-associated and newly described type strains.</title>
        <authorList>
            <person name="Whitman W."/>
        </authorList>
    </citation>
    <scope>NUCLEOTIDE SEQUENCE [LARGE SCALE GENOMIC DNA]</scope>
    <source>
        <strain evidence="5 6">KCTC 19046</strain>
    </source>
</reference>
<dbReference type="PANTHER" id="PTHR30204:SF94">
    <property type="entry name" value="HEAVY METAL-DEPENDENT TRANSCRIPTIONAL REGULATOR HI_0293-RELATED"/>
    <property type="match status" value="1"/>
</dbReference>
<accession>A0ABX2A6Z3</accession>
<dbReference type="GO" id="GO:0003677">
    <property type="term" value="F:DNA binding"/>
    <property type="evidence" value="ECO:0007669"/>
    <property type="project" value="UniProtKB-KW"/>
</dbReference>
<keyword evidence="6" id="KW-1185">Reference proteome</keyword>
<proteinExistence type="predicted"/>
<dbReference type="PROSITE" id="PS50937">
    <property type="entry name" value="HTH_MERR_2"/>
    <property type="match status" value="1"/>
</dbReference>
<dbReference type="InterPro" id="IPR047057">
    <property type="entry name" value="MerR_fam"/>
</dbReference>
<dbReference type="SUPFAM" id="SSF46955">
    <property type="entry name" value="Putative DNA-binding domain"/>
    <property type="match status" value="1"/>
</dbReference>
<dbReference type="InterPro" id="IPR009061">
    <property type="entry name" value="DNA-bd_dom_put_sf"/>
</dbReference>
<keyword evidence="3" id="KW-0804">Transcription</keyword>
<keyword evidence="2 5" id="KW-0238">DNA-binding</keyword>
<dbReference type="EMBL" id="JABEZU010000004">
    <property type="protein sequence ID" value="NOV98639.1"/>
    <property type="molecule type" value="Genomic_DNA"/>
</dbReference>
<name>A0ABX2A6Z3_9MICO</name>
<evidence type="ECO:0000256" key="1">
    <source>
        <dbReference type="ARBA" id="ARBA00023015"/>
    </source>
</evidence>
<dbReference type="SMART" id="SM00422">
    <property type="entry name" value="HTH_MERR"/>
    <property type="match status" value="1"/>
</dbReference>
<evidence type="ECO:0000256" key="3">
    <source>
        <dbReference type="ARBA" id="ARBA00023163"/>
    </source>
</evidence>
<protein>
    <submittedName>
        <fullName evidence="5">DNA-binding transcriptional MerR regulator</fullName>
    </submittedName>
</protein>
<dbReference type="InterPro" id="IPR000551">
    <property type="entry name" value="MerR-type_HTH_dom"/>
</dbReference>
<gene>
    <name evidence="5" type="ORF">HDG69_003234</name>
</gene>